<dbReference type="Proteomes" id="UP001253595">
    <property type="component" value="Unassembled WGS sequence"/>
</dbReference>
<sequence length="277" mass="30523">MVDRLAALLGHFAISAQTFQTGPLCGINTLDGSKPYGQLHLLRKGKAEVWHGNTKAHELEEPSLLFYPRPTPHSFVTDSEHGADFVCANILFEGGSANPLLNALPPCICIPLAQMPHSVALLSLLFAEAEANYCGRQTVLDRLFEVILVQLLRGLMESDNPQLGLLAGLAHTQLRRAIVAMHEKPQEDWSVERLAKIAGMSRSVFSNQFRDAVGDTPANYLQRWRIGLVQKWLKKGQPLRLIAEEAGYSSEAALSRAFKSQCGVSPMQWLKESQAGK</sequence>
<gene>
    <name evidence="5" type="ORF">J2X05_000342</name>
</gene>
<dbReference type="SMART" id="SM00342">
    <property type="entry name" value="HTH_ARAC"/>
    <property type="match status" value="1"/>
</dbReference>
<feature type="domain" description="HTH araC/xylS-type" evidence="4">
    <location>
        <begin position="175"/>
        <end position="272"/>
    </location>
</feature>
<dbReference type="RefSeq" id="WP_310067834.1">
    <property type="nucleotide sequence ID" value="NZ_JAVDVX010000001.1"/>
</dbReference>
<dbReference type="EMBL" id="JAVDVX010000001">
    <property type="protein sequence ID" value="MDR7088339.1"/>
    <property type="molecule type" value="Genomic_DNA"/>
</dbReference>
<dbReference type="InterPro" id="IPR050204">
    <property type="entry name" value="AraC_XylS_family_regulators"/>
</dbReference>
<evidence type="ECO:0000259" key="4">
    <source>
        <dbReference type="PROSITE" id="PS01124"/>
    </source>
</evidence>
<dbReference type="Pfam" id="PF12852">
    <property type="entry name" value="Cupin_6"/>
    <property type="match status" value="1"/>
</dbReference>
<dbReference type="PANTHER" id="PTHR46796:SF7">
    <property type="entry name" value="ARAC FAMILY TRANSCRIPTIONAL REGULATOR"/>
    <property type="match status" value="1"/>
</dbReference>
<protein>
    <submittedName>
        <fullName evidence="5">AraC-like DNA-binding protein</fullName>
    </submittedName>
</protein>
<dbReference type="PANTHER" id="PTHR46796">
    <property type="entry name" value="HTH-TYPE TRANSCRIPTIONAL ACTIVATOR RHAS-RELATED"/>
    <property type="match status" value="1"/>
</dbReference>
<dbReference type="PROSITE" id="PS01124">
    <property type="entry name" value="HTH_ARAC_FAMILY_2"/>
    <property type="match status" value="1"/>
</dbReference>
<dbReference type="Pfam" id="PF12833">
    <property type="entry name" value="HTH_18"/>
    <property type="match status" value="1"/>
</dbReference>
<evidence type="ECO:0000256" key="1">
    <source>
        <dbReference type="ARBA" id="ARBA00023015"/>
    </source>
</evidence>
<dbReference type="InterPro" id="IPR037923">
    <property type="entry name" value="HTH-like"/>
</dbReference>
<dbReference type="SUPFAM" id="SSF51215">
    <property type="entry name" value="Regulatory protein AraC"/>
    <property type="match status" value="1"/>
</dbReference>
<comment type="caution">
    <text evidence="5">The sequence shown here is derived from an EMBL/GenBank/DDBJ whole genome shotgun (WGS) entry which is preliminary data.</text>
</comment>
<evidence type="ECO:0000313" key="5">
    <source>
        <dbReference type="EMBL" id="MDR7088339.1"/>
    </source>
</evidence>
<evidence type="ECO:0000256" key="3">
    <source>
        <dbReference type="ARBA" id="ARBA00023163"/>
    </source>
</evidence>
<keyword evidence="2" id="KW-0238">DNA-binding</keyword>
<accession>A0ABU1UT31</accession>
<reference evidence="5 6" key="1">
    <citation type="submission" date="2023-07" db="EMBL/GenBank/DDBJ databases">
        <title>Sorghum-associated microbial communities from plants grown in Nebraska, USA.</title>
        <authorList>
            <person name="Schachtman D."/>
        </authorList>
    </citation>
    <scope>NUCLEOTIDE SEQUENCE [LARGE SCALE GENOMIC DNA]</scope>
    <source>
        <strain evidence="5 6">BE190</strain>
    </source>
</reference>
<dbReference type="InterPro" id="IPR018060">
    <property type="entry name" value="HTH_AraC"/>
</dbReference>
<keyword evidence="1" id="KW-0805">Transcription regulation</keyword>
<dbReference type="CDD" id="cd02208">
    <property type="entry name" value="cupin_RmlC-like"/>
    <property type="match status" value="1"/>
</dbReference>
<evidence type="ECO:0000256" key="2">
    <source>
        <dbReference type="ARBA" id="ARBA00023125"/>
    </source>
</evidence>
<keyword evidence="3" id="KW-0804">Transcription</keyword>
<dbReference type="InterPro" id="IPR032783">
    <property type="entry name" value="AraC_lig"/>
</dbReference>
<dbReference type="InterPro" id="IPR009057">
    <property type="entry name" value="Homeodomain-like_sf"/>
</dbReference>
<proteinExistence type="predicted"/>
<name>A0ABU1UT31_9GAMM</name>
<evidence type="ECO:0000313" key="6">
    <source>
        <dbReference type="Proteomes" id="UP001253595"/>
    </source>
</evidence>
<dbReference type="Gene3D" id="1.10.10.60">
    <property type="entry name" value="Homeodomain-like"/>
    <property type="match status" value="2"/>
</dbReference>
<dbReference type="SUPFAM" id="SSF46689">
    <property type="entry name" value="Homeodomain-like"/>
    <property type="match status" value="2"/>
</dbReference>
<organism evidence="5 6">
    <name type="scientific">Cellvibrio fibrivorans</name>
    <dbReference type="NCBI Taxonomy" id="126350"/>
    <lineage>
        <taxon>Bacteria</taxon>
        <taxon>Pseudomonadati</taxon>
        <taxon>Pseudomonadota</taxon>
        <taxon>Gammaproteobacteria</taxon>
        <taxon>Cellvibrionales</taxon>
        <taxon>Cellvibrionaceae</taxon>
        <taxon>Cellvibrio</taxon>
    </lineage>
</organism>
<keyword evidence="6" id="KW-1185">Reference proteome</keyword>